<feature type="domain" description="Peptidase C19 ubiquitin carboxyl-terminal hydrolase" evidence="4">
    <location>
        <begin position="352"/>
        <end position="432"/>
    </location>
</feature>
<dbReference type="InterPro" id="IPR001394">
    <property type="entry name" value="Peptidase_C19_UCH"/>
</dbReference>
<evidence type="ECO:0000259" key="4">
    <source>
        <dbReference type="Pfam" id="PF00443"/>
    </source>
</evidence>
<dbReference type="InterPro" id="IPR038765">
    <property type="entry name" value="Papain-like_cys_pep_sf"/>
</dbReference>
<dbReference type="Pfam" id="PF00443">
    <property type="entry name" value="UCH"/>
    <property type="match status" value="1"/>
</dbReference>
<feature type="region of interest" description="Disordered" evidence="3">
    <location>
        <begin position="448"/>
        <end position="469"/>
    </location>
</feature>
<dbReference type="Proteomes" id="UP001162162">
    <property type="component" value="Unassembled WGS sequence"/>
</dbReference>
<sequence length="469" mass="53330">MESYTLCEVLVVRLNGECPVKYGVRMNSEARYLELKEQLRDLCGISPERLLLAEVAYCQIRALLGDEARVNPNSATELYAYELPDVNKVLEVDNAEAETEPELVMPESPPGQKPRGLRKLKPSTANSDFQNNRARQEPRLSRPIPFKRSSVSISSHHSSTASVSSEGSQKWPSYLIAVNRKCVRQETYFLSQQKSKPSLFGLPLLLGCNRNSTCQSLYQAVWGQVTRLLSPLPQGDQTNHATDCDDSLGYAFPFTLKAVLQGGQICALCHWTQFCRGCVLPCSDDYLVDKCKNNQGTMYIAIDWDPTALHLRYQSSREKLWLEHESVATCRKLHTEPIDLDYCLKAFTSEERLETKYHCSNCQDKQPATKKLQIWRLPPILVKKQLHSCFLFLDPNLFQIIHLKRFDCVNNKWVKTQKVVNFPFKDFDPTFYLASVPQETILRHRQLQQEKPGAGRAGEVDGQPAGEDP</sequence>
<dbReference type="EC" id="3.4.19.12" evidence="2"/>
<gene>
    <name evidence="5" type="ORF">NQ318_005798</name>
</gene>
<dbReference type="InterPro" id="IPR050185">
    <property type="entry name" value="Ub_carboxyl-term_hydrolase"/>
</dbReference>
<keyword evidence="6" id="KW-1185">Reference proteome</keyword>
<dbReference type="EMBL" id="JAPWTK010000050">
    <property type="protein sequence ID" value="KAJ8954203.1"/>
    <property type="molecule type" value="Genomic_DNA"/>
</dbReference>
<evidence type="ECO:0000256" key="3">
    <source>
        <dbReference type="SAM" id="MobiDB-lite"/>
    </source>
</evidence>
<name>A0AAV8YQJ8_9CUCU</name>
<feature type="compositionally biased region" description="Low complexity" evidence="3">
    <location>
        <begin position="149"/>
        <end position="166"/>
    </location>
</feature>
<dbReference type="GO" id="GO:0005794">
    <property type="term" value="C:Golgi apparatus"/>
    <property type="evidence" value="ECO:0007669"/>
    <property type="project" value="TreeGrafter"/>
</dbReference>
<dbReference type="SUPFAM" id="SSF54001">
    <property type="entry name" value="Cysteine proteinases"/>
    <property type="match status" value="1"/>
</dbReference>
<evidence type="ECO:0000256" key="2">
    <source>
        <dbReference type="ARBA" id="ARBA00012759"/>
    </source>
</evidence>
<accession>A0AAV8YQJ8</accession>
<comment type="caution">
    <text evidence="5">The sequence shown here is derived from an EMBL/GenBank/DDBJ whole genome shotgun (WGS) entry which is preliminary data.</text>
</comment>
<dbReference type="PANTHER" id="PTHR21646:SF76">
    <property type="entry name" value="UBIQUITIN CARBOXYL-TERMINAL HYDROLASE 32"/>
    <property type="match status" value="1"/>
</dbReference>
<comment type="catalytic activity">
    <reaction evidence="1">
        <text>Thiol-dependent hydrolysis of ester, thioester, amide, peptide and isopeptide bonds formed by the C-terminal Gly of ubiquitin (a 76-residue protein attached to proteins as an intracellular targeting signal).</text>
        <dbReference type="EC" id="3.4.19.12"/>
    </reaction>
</comment>
<evidence type="ECO:0000313" key="6">
    <source>
        <dbReference type="Proteomes" id="UP001162162"/>
    </source>
</evidence>
<proteinExistence type="predicted"/>
<protein>
    <recommendedName>
        <fullName evidence="2">ubiquitinyl hydrolase 1</fullName>
        <ecNumber evidence="2">3.4.19.12</ecNumber>
    </recommendedName>
</protein>
<feature type="region of interest" description="Disordered" evidence="3">
    <location>
        <begin position="97"/>
        <end position="166"/>
    </location>
</feature>
<organism evidence="5 6">
    <name type="scientific">Aromia moschata</name>
    <dbReference type="NCBI Taxonomy" id="1265417"/>
    <lineage>
        <taxon>Eukaryota</taxon>
        <taxon>Metazoa</taxon>
        <taxon>Ecdysozoa</taxon>
        <taxon>Arthropoda</taxon>
        <taxon>Hexapoda</taxon>
        <taxon>Insecta</taxon>
        <taxon>Pterygota</taxon>
        <taxon>Neoptera</taxon>
        <taxon>Endopterygota</taxon>
        <taxon>Coleoptera</taxon>
        <taxon>Polyphaga</taxon>
        <taxon>Cucujiformia</taxon>
        <taxon>Chrysomeloidea</taxon>
        <taxon>Cerambycidae</taxon>
        <taxon>Cerambycinae</taxon>
        <taxon>Callichromatini</taxon>
        <taxon>Aromia</taxon>
    </lineage>
</organism>
<dbReference type="GO" id="GO:0004843">
    <property type="term" value="F:cysteine-type deubiquitinase activity"/>
    <property type="evidence" value="ECO:0007669"/>
    <property type="project" value="UniProtKB-EC"/>
</dbReference>
<feature type="compositionally biased region" description="Polar residues" evidence="3">
    <location>
        <begin position="123"/>
        <end position="133"/>
    </location>
</feature>
<dbReference type="Gene3D" id="3.90.70.10">
    <property type="entry name" value="Cysteine proteinases"/>
    <property type="match status" value="1"/>
</dbReference>
<dbReference type="AlphaFoldDB" id="A0AAV8YQJ8"/>
<dbReference type="PANTHER" id="PTHR21646">
    <property type="entry name" value="UBIQUITIN CARBOXYL-TERMINAL HYDROLASE"/>
    <property type="match status" value="1"/>
</dbReference>
<evidence type="ECO:0000256" key="1">
    <source>
        <dbReference type="ARBA" id="ARBA00000707"/>
    </source>
</evidence>
<reference evidence="5" key="1">
    <citation type="journal article" date="2023" name="Insect Mol. Biol.">
        <title>Genome sequencing provides insights into the evolution of gene families encoding plant cell wall-degrading enzymes in longhorned beetles.</title>
        <authorList>
            <person name="Shin N.R."/>
            <person name="Okamura Y."/>
            <person name="Kirsch R."/>
            <person name="Pauchet Y."/>
        </authorList>
    </citation>
    <scope>NUCLEOTIDE SEQUENCE</scope>
    <source>
        <strain evidence="5">AMC_N1</strain>
    </source>
</reference>
<dbReference type="GO" id="GO:0016579">
    <property type="term" value="P:protein deubiquitination"/>
    <property type="evidence" value="ECO:0007669"/>
    <property type="project" value="InterPro"/>
</dbReference>
<evidence type="ECO:0000313" key="5">
    <source>
        <dbReference type="EMBL" id="KAJ8954203.1"/>
    </source>
</evidence>